<sequence length="137" mass="15807">MHFLNYDVVLKNLEIFFDSNDIVYNKRLIEIAISDIGGLGVFSLKQRIKSNTILGKISKASIISKRNSQIRNLINECNLKGTLALTLVVMFEFIYLKHSKWKIYLESLPFFEPLPFTWPRNLQKELTVTSIGNLLSI</sequence>
<dbReference type="Gene3D" id="3.90.1410.10">
    <property type="entry name" value="set domain protein methyltransferase, domain 1"/>
    <property type="match status" value="1"/>
</dbReference>
<comment type="caution">
    <text evidence="1">The sequence shown here is derived from an EMBL/GenBank/DDBJ whole genome shotgun (WGS) entry which is preliminary data.</text>
</comment>
<dbReference type="InterPro" id="IPR046341">
    <property type="entry name" value="SET_dom_sf"/>
</dbReference>
<keyword evidence="2" id="KW-1185">Reference proteome</keyword>
<dbReference type="AlphaFoldDB" id="A0AAD5Y339"/>
<evidence type="ECO:0000313" key="2">
    <source>
        <dbReference type="Proteomes" id="UP001211065"/>
    </source>
</evidence>
<evidence type="ECO:0000313" key="1">
    <source>
        <dbReference type="EMBL" id="KAJ3226851.1"/>
    </source>
</evidence>
<protein>
    <submittedName>
        <fullName evidence="1">Uncharacterized protein</fullName>
    </submittedName>
</protein>
<dbReference type="EMBL" id="JADGJW010000027">
    <property type="protein sequence ID" value="KAJ3226851.1"/>
    <property type="molecule type" value="Genomic_DNA"/>
</dbReference>
<gene>
    <name evidence="1" type="ORF">HK099_003963</name>
</gene>
<proteinExistence type="predicted"/>
<accession>A0AAD5Y339</accession>
<reference evidence="1" key="1">
    <citation type="submission" date="2020-05" db="EMBL/GenBank/DDBJ databases">
        <title>Phylogenomic resolution of chytrid fungi.</title>
        <authorList>
            <person name="Stajich J.E."/>
            <person name="Amses K."/>
            <person name="Simmons R."/>
            <person name="Seto K."/>
            <person name="Myers J."/>
            <person name="Bonds A."/>
            <person name="Quandt C.A."/>
            <person name="Barry K."/>
            <person name="Liu P."/>
            <person name="Grigoriev I."/>
            <person name="Longcore J.E."/>
            <person name="James T.Y."/>
        </authorList>
    </citation>
    <scope>NUCLEOTIDE SEQUENCE</scope>
    <source>
        <strain evidence="1">JEL0476</strain>
    </source>
</reference>
<dbReference type="Proteomes" id="UP001211065">
    <property type="component" value="Unassembled WGS sequence"/>
</dbReference>
<dbReference type="SUPFAM" id="SSF82199">
    <property type="entry name" value="SET domain"/>
    <property type="match status" value="1"/>
</dbReference>
<name>A0AAD5Y339_9FUNG</name>
<organism evidence="1 2">
    <name type="scientific">Clydaea vesicula</name>
    <dbReference type="NCBI Taxonomy" id="447962"/>
    <lineage>
        <taxon>Eukaryota</taxon>
        <taxon>Fungi</taxon>
        <taxon>Fungi incertae sedis</taxon>
        <taxon>Chytridiomycota</taxon>
        <taxon>Chytridiomycota incertae sedis</taxon>
        <taxon>Chytridiomycetes</taxon>
        <taxon>Lobulomycetales</taxon>
        <taxon>Lobulomycetaceae</taxon>
        <taxon>Clydaea</taxon>
    </lineage>
</organism>